<protein>
    <recommendedName>
        <fullName evidence="2">Fibrinogen C-terminal domain-containing protein</fullName>
    </recommendedName>
</protein>
<evidence type="ECO:0000313" key="3">
    <source>
        <dbReference type="EnsemblMetazoa" id="XP_038064624.1"/>
    </source>
</evidence>
<dbReference type="OMA" id="NDISHGT"/>
<reference evidence="3" key="1">
    <citation type="submission" date="2022-11" db="UniProtKB">
        <authorList>
            <consortium name="EnsemblMetazoa"/>
        </authorList>
    </citation>
    <scope>IDENTIFICATION</scope>
</reference>
<dbReference type="GO" id="GO:0005615">
    <property type="term" value="C:extracellular space"/>
    <property type="evidence" value="ECO:0007669"/>
    <property type="project" value="TreeGrafter"/>
</dbReference>
<dbReference type="InterPro" id="IPR036056">
    <property type="entry name" value="Fibrinogen-like_C"/>
</dbReference>
<dbReference type="PANTHER" id="PTHR19143:SF444">
    <property type="entry name" value="PROTEIN SCABROUS"/>
    <property type="match status" value="1"/>
</dbReference>
<keyword evidence="1" id="KW-0732">Signal</keyword>
<dbReference type="GeneID" id="119735017"/>
<dbReference type="InterPro" id="IPR050373">
    <property type="entry name" value="Fibrinogen_C-term_domain"/>
</dbReference>
<dbReference type="InterPro" id="IPR014716">
    <property type="entry name" value="Fibrinogen_a/b/g_C_1"/>
</dbReference>
<dbReference type="SMART" id="SM00186">
    <property type="entry name" value="FBG"/>
    <property type="match status" value="1"/>
</dbReference>
<dbReference type="Proteomes" id="UP000887568">
    <property type="component" value="Unplaced"/>
</dbReference>
<feature type="domain" description="Fibrinogen C-terminal" evidence="2">
    <location>
        <begin position="120"/>
        <end position="312"/>
    </location>
</feature>
<sequence length="340" mass="37343">MASFGIFAVLLIAINALATADVCYSGQQLGGSDGDDPQWVIPHSQPCKCTRILPGGVNVAKSQQGRLVQAPLSKTAIIAADEKSEILTALGCNKQSTEPLTPTLSQSITVVSNSNGNPELVPQNLGSYCPEYDNDISHGTGQTTATIYPLGIPTGINVLCELDSDGRGWIVFQRRNYTDWESRQVFNKTFEEYKNGFGSLTGDNFWWGNDNLATVTADGTWQLRVSLRLWDATNKVEEYRYATYFPFRVTSPEYTLSISNYYPSGNLSDILSNHHGMAFSTLDRGAGSACATQTGGGWWFQNVDCDEQINLNADTPCHAIECWLKIPAVLINCEMKIRRV</sequence>
<dbReference type="EnsemblMetazoa" id="XM_038208696.1">
    <property type="protein sequence ID" value="XP_038064624.1"/>
    <property type="gene ID" value="LOC119735017"/>
</dbReference>
<feature type="signal peptide" evidence="1">
    <location>
        <begin position="1"/>
        <end position="20"/>
    </location>
</feature>
<feature type="chain" id="PRO_5037150113" description="Fibrinogen C-terminal domain-containing protein" evidence="1">
    <location>
        <begin position="21"/>
        <end position="340"/>
    </location>
</feature>
<keyword evidence="4" id="KW-1185">Reference proteome</keyword>
<evidence type="ECO:0000313" key="4">
    <source>
        <dbReference type="Proteomes" id="UP000887568"/>
    </source>
</evidence>
<name>A0A914AMG9_PATMI</name>
<dbReference type="Gene3D" id="3.90.215.10">
    <property type="entry name" value="Gamma Fibrinogen, chain A, domain 1"/>
    <property type="match status" value="1"/>
</dbReference>
<dbReference type="Pfam" id="PF00147">
    <property type="entry name" value="Fibrinogen_C"/>
    <property type="match status" value="1"/>
</dbReference>
<organism evidence="3 4">
    <name type="scientific">Patiria miniata</name>
    <name type="common">Bat star</name>
    <name type="synonym">Asterina miniata</name>
    <dbReference type="NCBI Taxonomy" id="46514"/>
    <lineage>
        <taxon>Eukaryota</taxon>
        <taxon>Metazoa</taxon>
        <taxon>Echinodermata</taxon>
        <taxon>Eleutherozoa</taxon>
        <taxon>Asterozoa</taxon>
        <taxon>Asteroidea</taxon>
        <taxon>Valvatacea</taxon>
        <taxon>Valvatida</taxon>
        <taxon>Asterinidae</taxon>
        <taxon>Patiria</taxon>
    </lineage>
</organism>
<dbReference type="PROSITE" id="PS51406">
    <property type="entry name" value="FIBRINOGEN_C_2"/>
    <property type="match status" value="1"/>
</dbReference>
<dbReference type="SUPFAM" id="SSF56496">
    <property type="entry name" value="Fibrinogen C-terminal domain-like"/>
    <property type="match status" value="1"/>
</dbReference>
<evidence type="ECO:0000259" key="2">
    <source>
        <dbReference type="PROSITE" id="PS51406"/>
    </source>
</evidence>
<dbReference type="PANTHER" id="PTHR19143">
    <property type="entry name" value="FIBRINOGEN/TENASCIN/ANGIOPOEITIN"/>
    <property type="match status" value="1"/>
</dbReference>
<dbReference type="AlphaFoldDB" id="A0A914AMG9"/>
<dbReference type="InterPro" id="IPR002181">
    <property type="entry name" value="Fibrinogen_a/b/g_C_dom"/>
</dbReference>
<proteinExistence type="predicted"/>
<dbReference type="RefSeq" id="XP_038064624.1">
    <property type="nucleotide sequence ID" value="XM_038208696.1"/>
</dbReference>
<accession>A0A914AMG9</accession>
<evidence type="ECO:0000256" key="1">
    <source>
        <dbReference type="SAM" id="SignalP"/>
    </source>
</evidence>